<evidence type="ECO:0000313" key="2">
    <source>
        <dbReference type="EMBL" id="MDT0547185.1"/>
    </source>
</evidence>
<evidence type="ECO:0000259" key="1">
    <source>
        <dbReference type="Pfam" id="PF04149"/>
    </source>
</evidence>
<evidence type="ECO:0000313" key="3">
    <source>
        <dbReference type="Proteomes" id="UP001180754"/>
    </source>
</evidence>
<name>A0ABU2XNX8_9ACTN</name>
<accession>A0ABU2XNX8</accession>
<feature type="domain" description="DUF397" evidence="1">
    <location>
        <begin position="16"/>
        <end position="66"/>
    </location>
</feature>
<gene>
    <name evidence="2" type="ORF">RND15_31445</name>
</gene>
<sequence>MGIGPVPTSSNLNNRQWLRSSYSGGNDNCVEISGFQGRVALRDSKRPDLAHTSFTAPAWREFVSAIAAGTLA</sequence>
<comment type="caution">
    <text evidence="2">The sequence shown here is derived from an EMBL/GenBank/DDBJ whole genome shotgun (WGS) entry which is preliminary data.</text>
</comment>
<keyword evidence="3" id="KW-1185">Reference proteome</keyword>
<proteinExistence type="predicted"/>
<dbReference type="EMBL" id="JAVRFD010000018">
    <property type="protein sequence ID" value="MDT0547185.1"/>
    <property type="molecule type" value="Genomic_DNA"/>
</dbReference>
<dbReference type="RefSeq" id="WP_311727705.1">
    <property type="nucleotide sequence ID" value="NZ_JAVRFD010000018.1"/>
</dbReference>
<organism evidence="2 3">
    <name type="scientific">Streptomyces lonegramiae</name>
    <dbReference type="NCBI Taxonomy" id="3075524"/>
    <lineage>
        <taxon>Bacteria</taxon>
        <taxon>Bacillati</taxon>
        <taxon>Actinomycetota</taxon>
        <taxon>Actinomycetes</taxon>
        <taxon>Kitasatosporales</taxon>
        <taxon>Streptomycetaceae</taxon>
        <taxon>Streptomyces</taxon>
    </lineage>
</organism>
<protein>
    <submittedName>
        <fullName evidence="2">DUF397 domain-containing protein</fullName>
    </submittedName>
</protein>
<dbReference type="Pfam" id="PF04149">
    <property type="entry name" value="DUF397"/>
    <property type="match status" value="1"/>
</dbReference>
<dbReference type="InterPro" id="IPR007278">
    <property type="entry name" value="DUF397"/>
</dbReference>
<dbReference type="Proteomes" id="UP001180754">
    <property type="component" value="Unassembled WGS sequence"/>
</dbReference>
<reference evidence="2" key="1">
    <citation type="submission" date="2024-05" db="EMBL/GenBank/DDBJ databases">
        <title>30 novel species of actinomycetes from the DSMZ collection.</title>
        <authorList>
            <person name="Nouioui I."/>
        </authorList>
    </citation>
    <scope>NUCLEOTIDE SEQUENCE</scope>
    <source>
        <strain evidence="2">DSM 41529</strain>
    </source>
</reference>